<reference evidence="6 7" key="1">
    <citation type="submission" date="2018-07" db="EMBL/GenBank/DDBJ databases">
        <title>Genomic Encyclopedia of Type Strains, Phase IV (KMG-IV): sequencing the most valuable type-strain genomes for metagenomic binning, comparative biology and taxonomic classification.</title>
        <authorList>
            <person name="Goeker M."/>
        </authorList>
    </citation>
    <scope>NUCLEOTIDE SEQUENCE [LARGE SCALE GENOMIC DNA]</scope>
    <source>
        <strain evidence="6 7">DSM 103736</strain>
    </source>
</reference>
<dbReference type="Gene3D" id="1.10.10.10">
    <property type="entry name" value="Winged helix-like DNA-binding domain superfamily/Winged helix DNA-binding domain"/>
    <property type="match status" value="1"/>
</dbReference>
<dbReference type="Proteomes" id="UP000254848">
    <property type="component" value="Unassembled WGS sequence"/>
</dbReference>
<keyword evidence="7" id="KW-1185">Reference proteome</keyword>
<evidence type="ECO:0000256" key="2">
    <source>
        <dbReference type="ARBA" id="ARBA00023015"/>
    </source>
</evidence>
<sequence length="320" mass="36326">MMLVWLDDSDAKELCVKNINELAELFPSLAVFIQVVEKGSFSSAGRALSMAPSSVSRMIDRLEKRLSVILFTRTTRAVQVTEAGQEIYQQALSVISVTSALLSQAGSYSDKPQGLLRITAPNTLGKILLTPFMSDFLLRYPDINVELLLTDRVINMTHDPFDLAVRVTESPPENMVARALMPIEYILVCASDYRADPPLEPDELHRHNIFFPDERQFRGEWLFMRGEDEERVLLTPRLMINNSDAMLDAILQGIGIALIPTFIADIYLHNGKVRRVLPEWRINNPLPRTAYAITLPNRLLPLKTRVFIDDFMAWLKARDI</sequence>
<dbReference type="FunFam" id="1.10.10.10:FF:000001">
    <property type="entry name" value="LysR family transcriptional regulator"/>
    <property type="match status" value="1"/>
</dbReference>
<evidence type="ECO:0000256" key="4">
    <source>
        <dbReference type="ARBA" id="ARBA00023163"/>
    </source>
</evidence>
<keyword evidence="3 6" id="KW-0238">DNA-binding</keyword>
<evidence type="ECO:0000256" key="3">
    <source>
        <dbReference type="ARBA" id="ARBA00023125"/>
    </source>
</evidence>
<organism evidence="6 7">
    <name type="scientific">Enterobacillus tribolii</name>
    <dbReference type="NCBI Taxonomy" id="1487935"/>
    <lineage>
        <taxon>Bacteria</taxon>
        <taxon>Pseudomonadati</taxon>
        <taxon>Pseudomonadota</taxon>
        <taxon>Gammaproteobacteria</taxon>
        <taxon>Enterobacterales</taxon>
        <taxon>Hafniaceae</taxon>
        <taxon>Enterobacillus</taxon>
    </lineage>
</organism>
<dbReference type="PROSITE" id="PS50931">
    <property type="entry name" value="HTH_LYSR"/>
    <property type="match status" value="1"/>
</dbReference>
<evidence type="ECO:0000313" key="7">
    <source>
        <dbReference type="Proteomes" id="UP000254848"/>
    </source>
</evidence>
<comment type="similarity">
    <text evidence="1">Belongs to the LysR transcriptional regulatory family.</text>
</comment>
<protein>
    <submittedName>
        <fullName evidence="6">DNA-binding transcriptional LysR family regulator</fullName>
    </submittedName>
</protein>
<feature type="domain" description="HTH lysR-type" evidence="5">
    <location>
        <begin position="24"/>
        <end position="81"/>
    </location>
</feature>
<dbReference type="SUPFAM" id="SSF53850">
    <property type="entry name" value="Periplasmic binding protein-like II"/>
    <property type="match status" value="1"/>
</dbReference>
<name>A0A370QP07_9GAMM</name>
<evidence type="ECO:0000256" key="1">
    <source>
        <dbReference type="ARBA" id="ARBA00009437"/>
    </source>
</evidence>
<dbReference type="InterPro" id="IPR036388">
    <property type="entry name" value="WH-like_DNA-bd_sf"/>
</dbReference>
<dbReference type="InterPro" id="IPR058163">
    <property type="entry name" value="LysR-type_TF_proteobact-type"/>
</dbReference>
<evidence type="ECO:0000259" key="5">
    <source>
        <dbReference type="PROSITE" id="PS50931"/>
    </source>
</evidence>
<dbReference type="EMBL" id="QRAP01000006">
    <property type="protein sequence ID" value="RDK90038.1"/>
    <property type="molecule type" value="Genomic_DNA"/>
</dbReference>
<evidence type="ECO:0000313" key="6">
    <source>
        <dbReference type="EMBL" id="RDK90038.1"/>
    </source>
</evidence>
<dbReference type="PANTHER" id="PTHR30537">
    <property type="entry name" value="HTH-TYPE TRANSCRIPTIONAL REGULATOR"/>
    <property type="match status" value="1"/>
</dbReference>
<accession>A0A370QP07</accession>
<dbReference type="InterPro" id="IPR005119">
    <property type="entry name" value="LysR_subst-bd"/>
</dbReference>
<gene>
    <name evidence="6" type="ORF">C8D90_106246</name>
</gene>
<keyword evidence="4" id="KW-0804">Transcription</keyword>
<comment type="caution">
    <text evidence="6">The sequence shown here is derived from an EMBL/GenBank/DDBJ whole genome shotgun (WGS) entry which is preliminary data.</text>
</comment>
<dbReference type="GO" id="GO:0003700">
    <property type="term" value="F:DNA-binding transcription factor activity"/>
    <property type="evidence" value="ECO:0007669"/>
    <property type="project" value="InterPro"/>
</dbReference>
<dbReference type="CDD" id="cd08422">
    <property type="entry name" value="PBP2_CrgA_like"/>
    <property type="match status" value="1"/>
</dbReference>
<dbReference type="PANTHER" id="PTHR30537:SF5">
    <property type="entry name" value="HTH-TYPE TRANSCRIPTIONAL ACTIVATOR TTDR-RELATED"/>
    <property type="match status" value="1"/>
</dbReference>
<dbReference type="AlphaFoldDB" id="A0A370QP07"/>
<dbReference type="InterPro" id="IPR036390">
    <property type="entry name" value="WH_DNA-bd_sf"/>
</dbReference>
<dbReference type="GO" id="GO:0043565">
    <property type="term" value="F:sequence-specific DNA binding"/>
    <property type="evidence" value="ECO:0007669"/>
    <property type="project" value="TreeGrafter"/>
</dbReference>
<dbReference type="GO" id="GO:0006351">
    <property type="term" value="P:DNA-templated transcription"/>
    <property type="evidence" value="ECO:0007669"/>
    <property type="project" value="TreeGrafter"/>
</dbReference>
<keyword evidence="2" id="KW-0805">Transcription regulation</keyword>
<dbReference type="Pfam" id="PF00126">
    <property type="entry name" value="HTH_1"/>
    <property type="match status" value="1"/>
</dbReference>
<dbReference type="InterPro" id="IPR000847">
    <property type="entry name" value="LysR_HTH_N"/>
</dbReference>
<proteinExistence type="inferred from homology"/>
<dbReference type="SUPFAM" id="SSF46785">
    <property type="entry name" value="Winged helix' DNA-binding domain"/>
    <property type="match status" value="1"/>
</dbReference>
<dbReference type="Gene3D" id="3.40.190.290">
    <property type="match status" value="1"/>
</dbReference>
<dbReference type="Pfam" id="PF03466">
    <property type="entry name" value="LysR_substrate"/>
    <property type="match status" value="1"/>
</dbReference>